<organism evidence="1 2">
    <name type="scientific">Polyangium jinanense</name>
    <dbReference type="NCBI Taxonomy" id="2829994"/>
    <lineage>
        <taxon>Bacteria</taxon>
        <taxon>Pseudomonadati</taxon>
        <taxon>Myxococcota</taxon>
        <taxon>Polyangia</taxon>
        <taxon>Polyangiales</taxon>
        <taxon>Polyangiaceae</taxon>
        <taxon>Polyangium</taxon>
    </lineage>
</organism>
<name>A0A9X4AU59_9BACT</name>
<gene>
    <name evidence="1" type="ORF">KEG57_20460</name>
</gene>
<evidence type="ECO:0000313" key="1">
    <source>
        <dbReference type="EMBL" id="MDC3982897.1"/>
    </source>
</evidence>
<comment type="caution">
    <text evidence="1">The sequence shown here is derived from an EMBL/GenBank/DDBJ whole genome shotgun (WGS) entry which is preliminary data.</text>
</comment>
<protein>
    <submittedName>
        <fullName evidence="1">Uncharacterized protein</fullName>
    </submittedName>
</protein>
<dbReference type="AlphaFoldDB" id="A0A9X4AU59"/>
<reference evidence="1 2" key="1">
    <citation type="submission" date="2021-04" db="EMBL/GenBank/DDBJ databases">
        <title>Genome analysis of Polyangium sp.</title>
        <authorList>
            <person name="Li Y."/>
            <person name="Wang J."/>
        </authorList>
    </citation>
    <scope>NUCLEOTIDE SEQUENCE [LARGE SCALE GENOMIC DNA]</scope>
    <source>
        <strain evidence="1 2">SDU14</strain>
    </source>
</reference>
<proteinExistence type="predicted"/>
<dbReference type="Proteomes" id="UP001151081">
    <property type="component" value="Unassembled WGS sequence"/>
</dbReference>
<dbReference type="RefSeq" id="WP_272421243.1">
    <property type="nucleotide sequence ID" value="NZ_JAGTJJ010000010.1"/>
</dbReference>
<keyword evidence="2" id="KW-1185">Reference proteome</keyword>
<sequence>MSKGEDFDHGLAAFDIKDAMRCKPWARLLRHVFAIDVTVSRMLGQNALAGGGAHASQNVAADLNIQLLWLPKRCSELPTNESDKAEAYPGKA</sequence>
<accession>A0A9X4AU59</accession>
<dbReference type="EMBL" id="JAGTJJ010000010">
    <property type="protein sequence ID" value="MDC3982897.1"/>
    <property type="molecule type" value="Genomic_DNA"/>
</dbReference>
<evidence type="ECO:0000313" key="2">
    <source>
        <dbReference type="Proteomes" id="UP001151081"/>
    </source>
</evidence>